<dbReference type="Gene3D" id="2.70.70.10">
    <property type="entry name" value="Glucose Permease (Domain IIA)"/>
    <property type="match status" value="1"/>
</dbReference>
<feature type="domain" description="M23ase beta-sheet core" evidence="3">
    <location>
        <begin position="406"/>
        <end position="498"/>
    </location>
</feature>
<dbReference type="STRING" id="340177.Cag_1281"/>
<evidence type="ECO:0000259" key="3">
    <source>
        <dbReference type="Pfam" id="PF01551"/>
    </source>
</evidence>
<name>Q3AR33_CHLCH</name>
<keyword evidence="1" id="KW-0175">Coiled coil</keyword>
<sequence>MALFGCLRCLVVPLWLVGGLLVSFPLTIAEAAPSSSRHTATIARISKERAAVEANLRSLKQQLQEYQTRLTQVSRKEAQSFKALEAIRGKITVLEKMITDNQRYLAELDADIDHLQNELEGNRQVYGQLSDDFRRTAISVYKYGGNRDVEHIFGASSVNDALVRAQYMGFFTRAVSHNVNELQAAAVRLEENREALEQTYEQKMAMVKEQERQLQQWSASKKEKEQVLVTLKKNKQEYSKQLSIAQKKRQQLQARIEGLIIAEQRAIEAEMERQRKLAEARRVAAEKRARERAEAERRAAAQREAERLAAERQAKARAAAEGKKASRSKQEKEEVALKPAPSVTKPLPAEPQRREEPIVEEADELAAISVNFDKAYGSLPLPVQGGVVTRRFGSVHDKDLNIVTTSNGIDISVPAGTPVRAVSGGKVVQIAFLPTFGNIVILRHTNSYLTVYANLGSLQVAKNEVVKSQQQLGVVGKSSDGASMLHFEIWKGRTKQNPAKWLR</sequence>
<feature type="compositionally biased region" description="Basic and acidic residues" evidence="2">
    <location>
        <begin position="294"/>
        <end position="336"/>
    </location>
</feature>
<dbReference type="SUPFAM" id="SSF51261">
    <property type="entry name" value="Duplicated hybrid motif"/>
    <property type="match status" value="1"/>
</dbReference>
<dbReference type="PANTHER" id="PTHR21666:SF270">
    <property type="entry name" value="MUREIN HYDROLASE ACTIVATOR ENVC"/>
    <property type="match status" value="1"/>
</dbReference>
<dbReference type="InterPro" id="IPR016047">
    <property type="entry name" value="M23ase_b-sheet_dom"/>
</dbReference>
<dbReference type="EMBL" id="CP000108">
    <property type="protein sequence ID" value="ABB28542.1"/>
    <property type="molecule type" value="Genomic_DNA"/>
</dbReference>
<dbReference type="CDD" id="cd12797">
    <property type="entry name" value="M23_peptidase"/>
    <property type="match status" value="1"/>
</dbReference>
<dbReference type="HOGENOM" id="CLU_029425_4_2_10"/>
<evidence type="ECO:0000256" key="1">
    <source>
        <dbReference type="SAM" id="Coils"/>
    </source>
</evidence>
<dbReference type="eggNOG" id="COG4942">
    <property type="taxonomic scope" value="Bacteria"/>
</dbReference>
<dbReference type="GO" id="GO:0004222">
    <property type="term" value="F:metalloendopeptidase activity"/>
    <property type="evidence" value="ECO:0007669"/>
    <property type="project" value="TreeGrafter"/>
</dbReference>
<gene>
    <name evidence="4" type="ordered locus">Cag_1281</name>
</gene>
<dbReference type="KEGG" id="cch:Cag_1281"/>
<evidence type="ECO:0000256" key="2">
    <source>
        <dbReference type="SAM" id="MobiDB-lite"/>
    </source>
</evidence>
<evidence type="ECO:0000313" key="4">
    <source>
        <dbReference type="EMBL" id="ABB28542.1"/>
    </source>
</evidence>
<protein>
    <submittedName>
        <fullName evidence="4">Membrane-bound metallopeptidase-like protein</fullName>
    </submittedName>
</protein>
<dbReference type="SUPFAM" id="SSF90257">
    <property type="entry name" value="Myosin rod fragments"/>
    <property type="match status" value="1"/>
</dbReference>
<dbReference type="Gene3D" id="6.10.250.3150">
    <property type="match status" value="1"/>
</dbReference>
<dbReference type="Pfam" id="PF01551">
    <property type="entry name" value="Peptidase_M23"/>
    <property type="match status" value="1"/>
</dbReference>
<dbReference type="PANTHER" id="PTHR21666">
    <property type="entry name" value="PEPTIDASE-RELATED"/>
    <property type="match status" value="1"/>
</dbReference>
<feature type="coiled-coil region" evidence="1">
    <location>
        <begin position="42"/>
        <end position="125"/>
    </location>
</feature>
<dbReference type="AlphaFoldDB" id="Q3AR33"/>
<organism evidence="4">
    <name type="scientific">Chlorobium chlorochromatii (strain CaD3)</name>
    <dbReference type="NCBI Taxonomy" id="340177"/>
    <lineage>
        <taxon>Bacteria</taxon>
        <taxon>Pseudomonadati</taxon>
        <taxon>Chlorobiota</taxon>
        <taxon>Chlorobiia</taxon>
        <taxon>Chlorobiales</taxon>
        <taxon>Chlorobiaceae</taxon>
        <taxon>Chlorobium/Pelodictyon group</taxon>
        <taxon>Chlorobium</taxon>
    </lineage>
</organism>
<feature type="region of interest" description="Disordered" evidence="2">
    <location>
        <begin position="294"/>
        <end position="356"/>
    </location>
</feature>
<accession>Q3AR33</accession>
<reference evidence="4" key="1">
    <citation type="submission" date="2005-08" db="EMBL/GenBank/DDBJ databases">
        <title>Complete sequence of Chlorobium chlorochromatii CaD3.</title>
        <authorList>
            <person name="Copeland A."/>
            <person name="Lucas S."/>
            <person name="Lapidus A."/>
            <person name="Barry K."/>
            <person name="Detter J.C."/>
            <person name="Glavina T."/>
            <person name="Hammon N."/>
            <person name="Israni S."/>
            <person name="Pitluck S."/>
            <person name="Bryant D."/>
            <person name="Schmutz J."/>
            <person name="Larimer F."/>
            <person name="Land M."/>
            <person name="Kyrpides N."/>
            <person name="Ivanova N."/>
            <person name="Richardson P."/>
        </authorList>
    </citation>
    <scope>NUCLEOTIDE SEQUENCE [LARGE SCALE GENOMIC DNA]</scope>
    <source>
        <strain evidence="4">CaD3</strain>
    </source>
</reference>
<proteinExistence type="predicted"/>
<dbReference type="OrthoDB" id="9815884at2"/>
<dbReference type="InterPro" id="IPR011055">
    <property type="entry name" value="Dup_hybrid_motif"/>
</dbReference>
<dbReference type="InterPro" id="IPR050570">
    <property type="entry name" value="Cell_wall_metabolism_enzyme"/>
</dbReference>